<dbReference type="Pfam" id="PF16316">
    <property type="entry name" value="DUF4956"/>
    <property type="match status" value="1"/>
</dbReference>
<organism evidence="2 3">
    <name type="scientific">Nocardioides aquiterrae</name>
    <dbReference type="NCBI Taxonomy" id="203799"/>
    <lineage>
        <taxon>Bacteria</taxon>
        <taxon>Bacillati</taxon>
        <taxon>Actinomycetota</taxon>
        <taxon>Actinomycetes</taxon>
        <taxon>Propionibacteriales</taxon>
        <taxon>Nocardioidaceae</taxon>
        <taxon>Nocardioides</taxon>
    </lineage>
</organism>
<keyword evidence="3" id="KW-1185">Reference proteome</keyword>
<dbReference type="EMBL" id="BAAAJE010000015">
    <property type="protein sequence ID" value="GAA1148559.1"/>
    <property type="molecule type" value="Genomic_DNA"/>
</dbReference>
<dbReference type="Proteomes" id="UP001499979">
    <property type="component" value="Unassembled WGS sequence"/>
</dbReference>
<protein>
    <recommendedName>
        <fullName evidence="4">DUF4956 domain-containing protein</fullName>
    </recommendedName>
</protein>
<name>A0ABN1UEY6_9ACTN</name>
<keyword evidence="1" id="KW-0472">Membrane</keyword>
<evidence type="ECO:0000313" key="2">
    <source>
        <dbReference type="EMBL" id="GAA1148559.1"/>
    </source>
</evidence>
<comment type="caution">
    <text evidence="2">The sequence shown here is derived from an EMBL/GenBank/DDBJ whole genome shotgun (WGS) entry which is preliminary data.</text>
</comment>
<reference evidence="2 3" key="1">
    <citation type="journal article" date="2019" name="Int. J. Syst. Evol. Microbiol.">
        <title>The Global Catalogue of Microorganisms (GCM) 10K type strain sequencing project: providing services to taxonomists for standard genome sequencing and annotation.</title>
        <authorList>
            <consortium name="The Broad Institute Genomics Platform"/>
            <consortium name="The Broad Institute Genome Sequencing Center for Infectious Disease"/>
            <person name="Wu L."/>
            <person name="Ma J."/>
        </authorList>
    </citation>
    <scope>NUCLEOTIDE SEQUENCE [LARGE SCALE GENOMIC DNA]</scope>
    <source>
        <strain evidence="2 3">JCM 11813</strain>
    </source>
</reference>
<proteinExistence type="predicted"/>
<evidence type="ECO:0000256" key="1">
    <source>
        <dbReference type="SAM" id="Phobius"/>
    </source>
</evidence>
<gene>
    <name evidence="2" type="ORF">GCM10009606_29060</name>
</gene>
<feature type="transmembrane region" description="Helical" evidence="1">
    <location>
        <begin position="108"/>
        <end position="125"/>
    </location>
</feature>
<keyword evidence="1" id="KW-0812">Transmembrane</keyword>
<evidence type="ECO:0008006" key="4">
    <source>
        <dbReference type="Google" id="ProtNLM"/>
    </source>
</evidence>
<sequence length="211" mass="22741">MLDSALSSFVGRLGLDVVALLLLVGVLHRRRSTLPEMALVLTSLNVGLFAAVTVIGTGDFPTGIGFGLFGLLSLVRLRSAAFTLKDVAYTFLALVLALVNGLPERNLALVVGLNVVVLAAVWVTDDSRRQPTTRRIRVVLDRAVFDETAARAALAERFAQVPIAVVIEDVDTVRDTTRVSALVESTPGWWATRDQAAEELGDDLVEPEAHR</sequence>
<dbReference type="RefSeq" id="WP_343908300.1">
    <property type="nucleotide sequence ID" value="NZ_BAAAJE010000015.1"/>
</dbReference>
<feature type="transmembrane region" description="Helical" evidence="1">
    <location>
        <begin position="6"/>
        <end position="26"/>
    </location>
</feature>
<keyword evidence="1" id="KW-1133">Transmembrane helix</keyword>
<dbReference type="InterPro" id="IPR032531">
    <property type="entry name" value="DUF4956"/>
</dbReference>
<evidence type="ECO:0000313" key="3">
    <source>
        <dbReference type="Proteomes" id="UP001499979"/>
    </source>
</evidence>
<feature type="transmembrane region" description="Helical" evidence="1">
    <location>
        <begin position="86"/>
        <end position="102"/>
    </location>
</feature>
<accession>A0ABN1UEY6</accession>